<keyword evidence="3" id="KW-1185">Reference proteome</keyword>
<proteinExistence type="predicted"/>
<dbReference type="Proteomes" id="UP001501183">
    <property type="component" value="Unassembled WGS sequence"/>
</dbReference>
<evidence type="ECO:0008006" key="4">
    <source>
        <dbReference type="Google" id="ProtNLM"/>
    </source>
</evidence>
<sequence>MNRPSSITAPTDRCARRAPIAAVLALFACYCTVGFLRPASTLGRYVA</sequence>
<gene>
    <name evidence="2" type="ORF">GCM10023094_32250</name>
</gene>
<reference evidence="3" key="1">
    <citation type="journal article" date="2019" name="Int. J. Syst. Evol. Microbiol.">
        <title>The Global Catalogue of Microorganisms (GCM) 10K type strain sequencing project: providing services to taxonomists for standard genome sequencing and annotation.</title>
        <authorList>
            <consortium name="The Broad Institute Genomics Platform"/>
            <consortium name="The Broad Institute Genome Sequencing Center for Infectious Disease"/>
            <person name="Wu L."/>
            <person name="Ma J."/>
        </authorList>
    </citation>
    <scope>NUCLEOTIDE SEQUENCE [LARGE SCALE GENOMIC DNA]</scope>
    <source>
        <strain evidence="3">JCM 32206</strain>
    </source>
</reference>
<keyword evidence="1" id="KW-0812">Transmembrane</keyword>
<evidence type="ECO:0000313" key="3">
    <source>
        <dbReference type="Proteomes" id="UP001501183"/>
    </source>
</evidence>
<keyword evidence="1" id="KW-1133">Transmembrane helix</keyword>
<dbReference type="PROSITE" id="PS51257">
    <property type="entry name" value="PROKAR_LIPOPROTEIN"/>
    <property type="match status" value="1"/>
</dbReference>
<accession>A0ABP8P5V7</accession>
<protein>
    <recommendedName>
        <fullName evidence="4">MFS transporter</fullName>
    </recommendedName>
</protein>
<name>A0ABP8P5V7_9NOCA</name>
<keyword evidence="1" id="KW-0472">Membrane</keyword>
<evidence type="ECO:0000256" key="1">
    <source>
        <dbReference type="SAM" id="Phobius"/>
    </source>
</evidence>
<organism evidence="2 3">
    <name type="scientific">Rhodococcus olei</name>
    <dbReference type="NCBI Taxonomy" id="2161675"/>
    <lineage>
        <taxon>Bacteria</taxon>
        <taxon>Bacillati</taxon>
        <taxon>Actinomycetota</taxon>
        <taxon>Actinomycetes</taxon>
        <taxon>Mycobacteriales</taxon>
        <taxon>Nocardiaceae</taxon>
        <taxon>Rhodococcus</taxon>
    </lineage>
</organism>
<dbReference type="RefSeq" id="WP_345346934.1">
    <property type="nucleotide sequence ID" value="NZ_BAABFB010000050.1"/>
</dbReference>
<evidence type="ECO:0000313" key="2">
    <source>
        <dbReference type="EMBL" id="GAA4482402.1"/>
    </source>
</evidence>
<comment type="caution">
    <text evidence="2">The sequence shown here is derived from an EMBL/GenBank/DDBJ whole genome shotgun (WGS) entry which is preliminary data.</text>
</comment>
<dbReference type="EMBL" id="BAABFB010000050">
    <property type="protein sequence ID" value="GAA4482402.1"/>
    <property type="molecule type" value="Genomic_DNA"/>
</dbReference>
<feature type="transmembrane region" description="Helical" evidence="1">
    <location>
        <begin position="20"/>
        <end position="39"/>
    </location>
</feature>